<accession>A0A9P4PQP9</accession>
<feature type="region of interest" description="Disordered" evidence="1">
    <location>
        <begin position="343"/>
        <end position="442"/>
    </location>
</feature>
<protein>
    <submittedName>
        <fullName evidence="2">Uncharacterized protein</fullName>
    </submittedName>
</protein>
<dbReference type="EMBL" id="MU001495">
    <property type="protein sequence ID" value="KAF2448427.1"/>
    <property type="molecule type" value="Genomic_DNA"/>
</dbReference>
<evidence type="ECO:0000313" key="3">
    <source>
        <dbReference type="Proteomes" id="UP000799764"/>
    </source>
</evidence>
<feature type="region of interest" description="Disordered" evidence="1">
    <location>
        <begin position="1"/>
        <end position="46"/>
    </location>
</feature>
<feature type="region of interest" description="Disordered" evidence="1">
    <location>
        <begin position="189"/>
        <end position="321"/>
    </location>
</feature>
<feature type="compositionally biased region" description="Polar residues" evidence="1">
    <location>
        <begin position="202"/>
        <end position="214"/>
    </location>
</feature>
<feature type="compositionally biased region" description="Low complexity" evidence="1">
    <location>
        <begin position="355"/>
        <end position="373"/>
    </location>
</feature>
<feature type="compositionally biased region" description="Acidic residues" evidence="1">
    <location>
        <begin position="72"/>
        <end position="93"/>
    </location>
</feature>
<feature type="compositionally biased region" description="Low complexity" evidence="1">
    <location>
        <begin position="215"/>
        <end position="235"/>
    </location>
</feature>
<evidence type="ECO:0000256" key="1">
    <source>
        <dbReference type="SAM" id="MobiDB-lite"/>
    </source>
</evidence>
<dbReference type="OrthoDB" id="3926619at2759"/>
<sequence length="462" mass="49734">MADIAAVSTQLQQWSFEKPETTRPERSDSTASSPDLSHHEPEIMRIHAPAVHAATSIAGKEGATFQQRYLSSEEDLSPMDGNSSDDDDDDAYDSDVSIHEATATPATPSFFRARTMSISGRDKVKSGDMAVTVSYLSVGRPKMIQLAQTPVCEPPVRSASLAQFPITAVNKLRHLDNRTRSLIVKPMDRASSPALSIESRRPSTGNKPYAQSNKSTMLLSDSGSQSSLQSGVSTTWIPTPSVSEKPTTARRPVSAAGSTFQSRPSLYVGSGARSNTSNNLRAPLPPLTPQSPAHAFLSSDPYENSTTSAASPIIKQSPHQRLRSISQRLSLARIAIAPSKKYDSRLNGNRAGNMPLTPLTPQTAPLPTTTTAPNKLRRNSRAVSASRPTTARGSSPDIPPMPVRSVTSMSFSPQKSAARSSRMVARGADEREPTLMLPPCPVADAGLKTRRVRKRKSLMDLL</sequence>
<evidence type="ECO:0000313" key="2">
    <source>
        <dbReference type="EMBL" id="KAF2448427.1"/>
    </source>
</evidence>
<name>A0A9P4PQP9_9PLEO</name>
<comment type="caution">
    <text evidence="2">The sequence shown here is derived from an EMBL/GenBank/DDBJ whole genome shotgun (WGS) entry which is preliminary data.</text>
</comment>
<gene>
    <name evidence="2" type="ORF">P171DRAFT_212847</name>
</gene>
<feature type="compositionally biased region" description="Polar residues" evidence="1">
    <location>
        <begin position="405"/>
        <end position="419"/>
    </location>
</feature>
<dbReference type="AlphaFoldDB" id="A0A9P4PQP9"/>
<feature type="compositionally biased region" description="Polar residues" evidence="1">
    <location>
        <begin position="236"/>
        <end position="246"/>
    </location>
</feature>
<feature type="region of interest" description="Disordered" evidence="1">
    <location>
        <begin position="62"/>
        <end position="93"/>
    </location>
</feature>
<proteinExistence type="predicted"/>
<feature type="compositionally biased region" description="Polar residues" evidence="1">
    <location>
        <begin position="301"/>
        <end position="310"/>
    </location>
</feature>
<keyword evidence="3" id="KW-1185">Reference proteome</keyword>
<feature type="compositionally biased region" description="Basic and acidic residues" evidence="1">
    <location>
        <begin position="36"/>
        <end position="45"/>
    </location>
</feature>
<feature type="compositionally biased region" description="Basic and acidic residues" evidence="1">
    <location>
        <begin position="17"/>
        <end position="28"/>
    </location>
</feature>
<organism evidence="2 3">
    <name type="scientific">Karstenula rhodostoma CBS 690.94</name>
    <dbReference type="NCBI Taxonomy" id="1392251"/>
    <lineage>
        <taxon>Eukaryota</taxon>
        <taxon>Fungi</taxon>
        <taxon>Dikarya</taxon>
        <taxon>Ascomycota</taxon>
        <taxon>Pezizomycotina</taxon>
        <taxon>Dothideomycetes</taxon>
        <taxon>Pleosporomycetidae</taxon>
        <taxon>Pleosporales</taxon>
        <taxon>Massarineae</taxon>
        <taxon>Didymosphaeriaceae</taxon>
        <taxon>Karstenula</taxon>
    </lineage>
</organism>
<feature type="compositionally biased region" description="Polar residues" evidence="1">
    <location>
        <begin position="381"/>
        <end position="393"/>
    </location>
</feature>
<reference evidence="2" key="1">
    <citation type="journal article" date="2020" name="Stud. Mycol.">
        <title>101 Dothideomycetes genomes: a test case for predicting lifestyles and emergence of pathogens.</title>
        <authorList>
            <person name="Haridas S."/>
            <person name="Albert R."/>
            <person name="Binder M."/>
            <person name="Bloem J."/>
            <person name="Labutti K."/>
            <person name="Salamov A."/>
            <person name="Andreopoulos B."/>
            <person name="Baker S."/>
            <person name="Barry K."/>
            <person name="Bills G."/>
            <person name="Bluhm B."/>
            <person name="Cannon C."/>
            <person name="Castanera R."/>
            <person name="Culley D."/>
            <person name="Daum C."/>
            <person name="Ezra D."/>
            <person name="Gonzalez J."/>
            <person name="Henrissat B."/>
            <person name="Kuo A."/>
            <person name="Liang C."/>
            <person name="Lipzen A."/>
            <person name="Lutzoni F."/>
            <person name="Magnuson J."/>
            <person name="Mondo S."/>
            <person name="Nolan M."/>
            <person name="Ohm R."/>
            <person name="Pangilinan J."/>
            <person name="Park H.-J."/>
            <person name="Ramirez L."/>
            <person name="Alfaro M."/>
            <person name="Sun H."/>
            <person name="Tritt A."/>
            <person name="Yoshinaga Y."/>
            <person name="Zwiers L.-H."/>
            <person name="Turgeon B."/>
            <person name="Goodwin S."/>
            <person name="Spatafora J."/>
            <person name="Crous P."/>
            <person name="Grigoriev I."/>
        </authorList>
    </citation>
    <scope>NUCLEOTIDE SEQUENCE</scope>
    <source>
        <strain evidence="2">CBS 690.94</strain>
    </source>
</reference>
<dbReference type="Proteomes" id="UP000799764">
    <property type="component" value="Unassembled WGS sequence"/>
</dbReference>